<sequence length="100" mass="10369">MPELAEQILSEPGWYALAATITDAEAAGHGPAALLTAAAGRRELNTAQSVSHVLVWRLRRTAGLPADTSHADAGSHTAGRPANPATQHTQGRSGTRLGRP</sequence>
<dbReference type="Proteomes" id="UP001052655">
    <property type="component" value="Unassembled WGS sequence"/>
</dbReference>
<name>A0ABQ3Q671_9ACTN</name>
<organism evidence="2 3">
    <name type="scientific">Streptomyces daghestanicus</name>
    <dbReference type="NCBI Taxonomy" id="66885"/>
    <lineage>
        <taxon>Bacteria</taxon>
        <taxon>Bacillati</taxon>
        <taxon>Actinomycetota</taxon>
        <taxon>Actinomycetes</taxon>
        <taxon>Kitasatosporales</taxon>
        <taxon>Streptomycetaceae</taxon>
        <taxon>Streptomyces</taxon>
    </lineage>
</organism>
<reference evidence="2" key="1">
    <citation type="submission" date="2024-05" db="EMBL/GenBank/DDBJ databases">
        <title>Whole genome shotgun sequence of Streptomyces daghestanicus NBRC 12762.</title>
        <authorList>
            <person name="Komaki H."/>
            <person name="Tamura T."/>
        </authorList>
    </citation>
    <scope>NUCLEOTIDE SEQUENCE</scope>
    <source>
        <strain evidence="2">NBRC 12762</strain>
    </source>
</reference>
<protein>
    <submittedName>
        <fullName evidence="2">Uncharacterized protein</fullName>
    </submittedName>
</protein>
<evidence type="ECO:0000256" key="1">
    <source>
        <dbReference type="SAM" id="MobiDB-lite"/>
    </source>
</evidence>
<feature type="compositionally biased region" description="Polar residues" evidence="1">
    <location>
        <begin position="84"/>
        <end position="93"/>
    </location>
</feature>
<keyword evidence="3" id="KW-1185">Reference proteome</keyword>
<accession>A0ABQ3Q671</accession>
<gene>
    <name evidence="2" type="ORF">Sdagh_44850</name>
</gene>
<comment type="caution">
    <text evidence="2">The sequence shown here is derived from an EMBL/GenBank/DDBJ whole genome shotgun (WGS) entry which is preliminary data.</text>
</comment>
<evidence type="ECO:0000313" key="3">
    <source>
        <dbReference type="Proteomes" id="UP001052655"/>
    </source>
</evidence>
<dbReference type="EMBL" id="BNDX01000010">
    <property type="protein sequence ID" value="GHI32755.1"/>
    <property type="molecule type" value="Genomic_DNA"/>
</dbReference>
<evidence type="ECO:0000313" key="2">
    <source>
        <dbReference type="EMBL" id="GHI32755.1"/>
    </source>
</evidence>
<proteinExistence type="predicted"/>
<feature type="region of interest" description="Disordered" evidence="1">
    <location>
        <begin position="66"/>
        <end position="100"/>
    </location>
</feature>